<dbReference type="STRING" id="42253.NITMOv2_1119"/>
<reference evidence="3 4" key="1">
    <citation type="journal article" date="2015" name="Proc. Natl. Acad. Sci. U.S.A.">
        <title>Expanded metabolic versatility of ubiquitous nitrite-oxidizing bacteria from the genus Nitrospira.</title>
        <authorList>
            <person name="Koch H."/>
            <person name="Lucker S."/>
            <person name="Albertsen M."/>
            <person name="Kitzinger K."/>
            <person name="Herbold C."/>
            <person name="Spieck E."/>
            <person name="Nielsen P.H."/>
            <person name="Wagner M."/>
            <person name="Daims H."/>
        </authorList>
    </citation>
    <scope>NUCLEOTIDE SEQUENCE [LARGE SCALE GENOMIC DNA]</scope>
    <source>
        <strain evidence="3 4">NSP M-1</strain>
    </source>
</reference>
<keyword evidence="1" id="KW-0732">Signal</keyword>
<proteinExistence type="predicted"/>
<sequence>MLVSQCRCLPEVRFALAGLALVTLTLSSPIFAASSNAESQTSAQKENTIPSSNSRFTVLNEFNNEAVRDNTTGLVWELSPRLEVYDWDRAHRQCSASTAGGRTGWRVPTVDELSSLVDPASTDLKLPAGHPFTHIESAIYWSATKHKDHTGYAMFVNLSSGRSAALEKYMASFVWCVRGGND</sequence>
<dbReference type="AlphaFoldDB" id="A0A0K2G9D6"/>
<dbReference type="InterPro" id="IPR011460">
    <property type="entry name" value="Lcl_C"/>
</dbReference>
<evidence type="ECO:0000313" key="3">
    <source>
        <dbReference type="EMBL" id="ALA57550.1"/>
    </source>
</evidence>
<feature type="signal peptide" evidence="1">
    <location>
        <begin position="1"/>
        <end position="32"/>
    </location>
</feature>
<keyword evidence="4" id="KW-1185">Reference proteome</keyword>
<accession>A0A0K2G9D6</accession>
<evidence type="ECO:0000259" key="2">
    <source>
        <dbReference type="Pfam" id="PF07603"/>
    </source>
</evidence>
<dbReference type="Pfam" id="PF07603">
    <property type="entry name" value="Lcl_C"/>
    <property type="match status" value="1"/>
</dbReference>
<organism evidence="3 4">
    <name type="scientific">Nitrospira moscoviensis</name>
    <dbReference type="NCBI Taxonomy" id="42253"/>
    <lineage>
        <taxon>Bacteria</taxon>
        <taxon>Pseudomonadati</taxon>
        <taxon>Nitrospirota</taxon>
        <taxon>Nitrospiria</taxon>
        <taxon>Nitrospirales</taxon>
        <taxon>Nitrospiraceae</taxon>
        <taxon>Nitrospira</taxon>
    </lineage>
</organism>
<dbReference type="EMBL" id="CP011801">
    <property type="protein sequence ID" value="ALA57550.1"/>
    <property type="molecule type" value="Genomic_DNA"/>
</dbReference>
<protein>
    <recommendedName>
        <fullName evidence="2">Lcl C-terminal domain-containing protein</fullName>
    </recommendedName>
</protein>
<dbReference type="RefSeq" id="WP_053378874.1">
    <property type="nucleotide sequence ID" value="NZ_CP011801.1"/>
</dbReference>
<feature type="chain" id="PRO_5005476769" description="Lcl C-terminal domain-containing protein" evidence="1">
    <location>
        <begin position="33"/>
        <end position="182"/>
    </location>
</feature>
<evidence type="ECO:0000256" key="1">
    <source>
        <dbReference type="SAM" id="SignalP"/>
    </source>
</evidence>
<gene>
    <name evidence="3" type="ORF">NITMOv2_1119</name>
</gene>
<feature type="domain" description="Lcl C-terminal" evidence="2">
    <location>
        <begin position="66"/>
        <end position="178"/>
    </location>
</feature>
<dbReference type="OrthoDB" id="9800341at2"/>
<dbReference type="KEGG" id="nmv:NITMOv2_1119"/>
<evidence type="ECO:0000313" key="4">
    <source>
        <dbReference type="Proteomes" id="UP000069205"/>
    </source>
</evidence>
<dbReference type="PATRIC" id="fig|42253.5.peg.1104"/>
<dbReference type="Proteomes" id="UP000069205">
    <property type="component" value="Chromosome"/>
</dbReference>
<name>A0A0K2G9D6_NITMO</name>